<evidence type="ECO:0000256" key="2">
    <source>
        <dbReference type="ARBA" id="ARBA00009023"/>
    </source>
</evidence>
<dbReference type="PIRSF" id="PIRSF006470">
    <property type="entry name" value="DctB"/>
    <property type="match status" value="1"/>
</dbReference>
<sequence>MKKRLIRVMSSLMFVCLLAGCGSKSSSGNAVSEAPSKNEGTESVAEVAAAGDAEITLEFGHIQNPGHALAIAPEEFKNLVEEKSGGRVAVNIYPSSQLGSAREMMEQVTMGTLDMTCCDTADWAAALNIPELAVFNMPFLTKDLATQAELIRTIIPEEVPKMLEGSGTRLLMTYSNGIRQPLLKNKPITCLEDIKGLKMRTAETPLYVNLWNALGASTVTSAWSEAYTLLQQGVADAVEADVTGLVNQNLQEQGKYLSKIGHLGAIYCVFINEDKWNSIPEDLQGIISECALESQENQLSSRQASDDDAEKVMADAGVEINEISQEERSRMKDACQSIYDEYINNYNLGDLIDRMLALNN</sequence>
<accession>A0A6N2XR01</accession>
<gene>
    <name evidence="7" type="primary">dctP_7</name>
    <name evidence="7" type="ORF">CBLFYP116_05733</name>
</gene>
<dbReference type="InterPro" id="IPR018389">
    <property type="entry name" value="DctP_fam"/>
</dbReference>
<dbReference type="RefSeq" id="WP_002577240.1">
    <property type="nucleotide sequence ID" value="NZ_BAABXO010000003.1"/>
</dbReference>
<dbReference type="GeneID" id="23115548"/>
<dbReference type="NCBIfam" id="NF037995">
    <property type="entry name" value="TRAP_S1"/>
    <property type="match status" value="1"/>
</dbReference>
<evidence type="ECO:0000256" key="4">
    <source>
        <dbReference type="ARBA" id="ARBA00022729"/>
    </source>
</evidence>
<dbReference type="Pfam" id="PF03480">
    <property type="entry name" value="DctP"/>
    <property type="match status" value="1"/>
</dbReference>
<dbReference type="Gene3D" id="3.40.190.170">
    <property type="entry name" value="Bacterial extracellular solute-binding protein, family 7"/>
    <property type="match status" value="1"/>
</dbReference>
<dbReference type="PANTHER" id="PTHR33376">
    <property type="match status" value="1"/>
</dbReference>
<dbReference type="InterPro" id="IPR004682">
    <property type="entry name" value="TRAP_DctP"/>
</dbReference>
<comment type="similarity">
    <text evidence="2">Belongs to the bacterial solute-binding protein 7 family.</text>
</comment>
<evidence type="ECO:0000313" key="7">
    <source>
        <dbReference type="EMBL" id="VYT56864.1"/>
    </source>
</evidence>
<dbReference type="GO" id="GO:0055085">
    <property type="term" value="P:transmembrane transport"/>
    <property type="evidence" value="ECO:0007669"/>
    <property type="project" value="InterPro"/>
</dbReference>
<keyword evidence="3" id="KW-0813">Transport</keyword>
<dbReference type="EMBL" id="CACRTF010000024">
    <property type="protein sequence ID" value="VYT56864.1"/>
    <property type="molecule type" value="Genomic_DNA"/>
</dbReference>
<dbReference type="NCBIfam" id="TIGR00787">
    <property type="entry name" value="dctP"/>
    <property type="match status" value="1"/>
</dbReference>
<organism evidence="7">
    <name type="scientific">Enterocloster bolteae</name>
    <dbReference type="NCBI Taxonomy" id="208479"/>
    <lineage>
        <taxon>Bacteria</taxon>
        <taxon>Bacillati</taxon>
        <taxon>Bacillota</taxon>
        <taxon>Clostridia</taxon>
        <taxon>Lachnospirales</taxon>
        <taxon>Lachnospiraceae</taxon>
        <taxon>Enterocloster</taxon>
    </lineage>
</organism>
<proteinExistence type="inferred from homology"/>
<dbReference type="AlphaFoldDB" id="A0A6N2XR01"/>
<feature type="region of interest" description="Disordered" evidence="5">
    <location>
        <begin position="23"/>
        <end position="43"/>
    </location>
</feature>
<evidence type="ECO:0000256" key="6">
    <source>
        <dbReference type="SAM" id="SignalP"/>
    </source>
</evidence>
<keyword evidence="4 6" id="KW-0732">Signal</keyword>
<evidence type="ECO:0000256" key="3">
    <source>
        <dbReference type="ARBA" id="ARBA00022448"/>
    </source>
</evidence>
<dbReference type="PROSITE" id="PS51257">
    <property type="entry name" value="PROKAR_LIPOPROTEIN"/>
    <property type="match status" value="1"/>
</dbReference>
<evidence type="ECO:0000256" key="1">
    <source>
        <dbReference type="ARBA" id="ARBA00004196"/>
    </source>
</evidence>
<feature type="chain" id="PRO_5038501900" evidence="6">
    <location>
        <begin position="20"/>
        <end position="360"/>
    </location>
</feature>
<comment type="subcellular location">
    <subcellularLocation>
        <location evidence="1">Cell envelope</location>
    </subcellularLocation>
</comment>
<dbReference type="CDD" id="cd13603">
    <property type="entry name" value="PBP2_TRAP_Siap_TeaA_like"/>
    <property type="match status" value="1"/>
</dbReference>
<name>A0A6N2XR01_9FIRM</name>
<protein>
    <submittedName>
        <fullName evidence="7">C4-dicarboxylate-binding periplasmic protein</fullName>
    </submittedName>
</protein>
<dbReference type="InterPro" id="IPR038404">
    <property type="entry name" value="TRAP_DctP_sf"/>
</dbReference>
<feature type="signal peptide" evidence="6">
    <location>
        <begin position="1"/>
        <end position="19"/>
    </location>
</feature>
<dbReference type="GO" id="GO:0030288">
    <property type="term" value="C:outer membrane-bounded periplasmic space"/>
    <property type="evidence" value="ECO:0007669"/>
    <property type="project" value="InterPro"/>
</dbReference>
<evidence type="ECO:0000256" key="5">
    <source>
        <dbReference type="SAM" id="MobiDB-lite"/>
    </source>
</evidence>
<reference evidence="7" key="1">
    <citation type="submission" date="2019-11" db="EMBL/GenBank/DDBJ databases">
        <authorList>
            <person name="Feng L."/>
        </authorList>
    </citation>
    <scope>NUCLEOTIDE SEQUENCE</scope>
    <source>
        <strain evidence="7">CbolteaeLFYP116</strain>
    </source>
</reference>
<dbReference type="PANTHER" id="PTHR33376:SF4">
    <property type="entry name" value="SIALIC ACID-BINDING PERIPLASMIC PROTEIN SIAP"/>
    <property type="match status" value="1"/>
</dbReference>